<feature type="signal peptide" evidence="1">
    <location>
        <begin position="1"/>
        <end position="17"/>
    </location>
</feature>
<dbReference type="EMBL" id="DS027053">
    <property type="protein sequence ID" value="EAW11092.1"/>
    <property type="molecule type" value="Genomic_DNA"/>
</dbReference>
<dbReference type="KEGG" id="act:ACLA_067290"/>
<proteinExistence type="predicted"/>
<keyword evidence="3" id="KW-1185">Reference proteome</keyword>
<dbReference type="HOGENOM" id="CLU_106778_0_0_1"/>
<accession>A1CGL2</accession>
<dbReference type="Proteomes" id="UP000006701">
    <property type="component" value="Unassembled WGS sequence"/>
</dbReference>
<sequence>MFKSIALFGLLLAGASAVPTPTEDLVPRACSTLGPSTIDVLRVSTPDNASPGLQFTLSRAGSPVYNTQVAALTFEYIPTGATGCMLEIDIPPLAQVNQIAQGATQVDIWTTDPWNWNNLPTWNHPPTKRSMVGTYIFPTQQTTTTSKTIVMSNTCDNIMSFQVELSGWQNQEGSVNFFNTLGGKVGLVPIGFRMIYNC</sequence>
<feature type="chain" id="PRO_5002633107" description="Ubiquitin 3 binding protein But2 C-terminal domain-containing protein" evidence="1">
    <location>
        <begin position="18"/>
        <end position="198"/>
    </location>
</feature>
<dbReference type="VEuPathDB" id="FungiDB:ACLA_067290"/>
<evidence type="ECO:0000313" key="2">
    <source>
        <dbReference type="EMBL" id="EAW11092.1"/>
    </source>
</evidence>
<dbReference type="OMA" id="MVGTYIF"/>
<organism evidence="2 3">
    <name type="scientific">Aspergillus clavatus (strain ATCC 1007 / CBS 513.65 / DSM 816 / NCTC 3887 / NRRL 1 / QM 1276 / 107)</name>
    <dbReference type="NCBI Taxonomy" id="344612"/>
    <lineage>
        <taxon>Eukaryota</taxon>
        <taxon>Fungi</taxon>
        <taxon>Dikarya</taxon>
        <taxon>Ascomycota</taxon>
        <taxon>Pezizomycotina</taxon>
        <taxon>Eurotiomycetes</taxon>
        <taxon>Eurotiomycetidae</taxon>
        <taxon>Eurotiales</taxon>
        <taxon>Aspergillaceae</taxon>
        <taxon>Aspergillus</taxon>
        <taxon>Aspergillus subgen. Fumigati</taxon>
    </lineage>
</organism>
<dbReference type="GeneID" id="4704617"/>
<evidence type="ECO:0000313" key="3">
    <source>
        <dbReference type="Proteomes" id="UP000006701"/>
    </source>
</evidence>
<dbReference type="RefSeq" id="XP_001272518.1">
    <property type="nucleotide sequence ID" value="XM_001272517.1"/>
</dbReference>
<dbReference type="AlphaFoldDB" id="A1CGL2"/>
<evidence type="ECO:0000256" key="1">
    <source>
        <dbReference type="SAM" id="SignalP"/>
    </source>
</evidence>
<gene>
    <name evidence="2" type="ORF">ACLA_067290</name>
</gene>
<keyword evidence="1" id="KW-0732">Signal</keyword>
<dbReference type="STRING" id="344612.A1CGL2"/>
<reference evidence="2 3" key="1">
    <citation type="journal article" date="2008" name="PLoS Genet.">
        <title>Genomic islands in the pathogenic filamentous fungus Aspergillus fumigatus.</title>
        <authorList>
            <person name="Fedorova N.D."/>
            <person name="Khaldi N."/>
            <person name="Joardar V.S."/>
            <person name="Maiti R."/>
            <person name="Amedeo P."/>
            <person name="Anderson M.J."/>
            <person name="Crabtree J."/>
            <person name="Silva J.C."/>
            <person name="Badger J.H."/>
            <person name="Albarraq A."/>
            <person name="Angiuoli S."/>
            <person name="Bussey H."/>
            <person name="Bowyer P."/>
            <person name="Cotty P.J."/>
            <person name="Dyer P.S."/>
            <person name="Egan A."/>
            <person name="Galens K."/>
            <person name="Fraser-Liggett C.M."/>
            <person name="Haas B.J."/>
            <person name="Inman J.M."/>
            <person name="Kent R."/>
            <person name="Lemieux S."/>
            <person name="Malavazi I."/>
            <person name="Orvis J."/>
            <person name="Roemer T."/>
            <person name="Ronning C.M."/>
            <person name="Sundaram J.P."/>
            <person name="Sutton G."/>
            <person name="Turner G."/>
            <person name="Venter J.C."/>
            <person name="White O.R."/>
            <person name="Whitty B.R."/>
            <person name="Youngman P."/>
            <person name="Wolfe K.H."/>
            <person name="Goldman G.H."/>
            <person name="Wortman J.R."/>
            <person name="Jiang B."/>
            <person name="Denning D.W."/>
            <person name="Nierman W.C."/>
        </authorList>
    </citation>
    <scope>NUCLEOTIDE SEQUENCE [LARGE SCALE GENOMIC DNA]</scope>
    <source>
        <strain evidence="3">ATCC 1007 / CBS 513.65 / DSM 816 / NCTC 3887 / NRRL 1</strain>
    </source>
</reference>
<dbReference type="eggNOG" id="ENOG502SYXS">
    <property type="taxonomic scope" value="Eukaryota"/>
</dbReference>
<dbReference type="OrthoDB" id="5308323at2759"/>
<name>A1CGL2_ASPCL</name>
<protein>
    <recommendedName>
        <fullName evidence="4">Ubiquitin 3 binding protein But2 C-terminal domain-containing protein</fullName>
    </recommendedName>
</protein>
<evidence type="ECO:0008006" key="4">
    <source>
        <dbReference type="Google" id="ProtNLM"/>
    </source>
</evidence>